<organism evidence="2 3">
    <name type="scientific">Aphanizomenon flos-aquae FACHB-1040</name>
    <dbReference type="NCBI Taxonomy" id="2692887"/>
    <lineage>
        <taxon>Bacteria</taxon>
        <taxon>Bacillati</taxon>
        <taxon>Cyanobacteriota</taxon>
        <taxon>Cyanophyceae</taxon>
        <taxon>Nostocales</taxon>
        <taxon>Aphanizomenonaceae</taxon>
        <taxon>Aphanizomenon</taxon>
    </lineage>
</organism>
<sequence length="72" mass="8253">MLNQDNKSTLLVELSAEEQQLLSGGCYQSPPPCCCKPKKCGRDYPQYDQPTPYSREDSYPERNDQRDISYSS</sequence>
<gene>
    <name evidence="2" type="ORF">H6F99_00620</name>
</gene>
<accession>A0ABR8BQ23</accession>
<dbReference type="EMBL" id="JACJQT010000001">
    <property type="protein sequence ID" value="MBD2276872.1"/>
    <property type="molecule type" value="Genomic_DNA"/>
</dbReference>
<comment type="caution">
    <text evidence="2">The sequence shown here is derived from an EMBL/GenBank/DDBJ whole genome shotgun (WGS) entry which is preliminary data.</text>
</comment>
<protein>
    <submittedName>
        <fullName evidence="2">Uncharacterized protein</fullName>
    </submittedName>
</protein>
<name>A0ABR8BQ23_APHFL</name>
<evidence type="ECO:0000256" key="1">
    <source>
        <dbReference type="SAM" id="MobiDB-lite"/>
    </source>
</evidence>
<feature type="region of interest" description="Disordered" evidence="1">
    <location>
        <begin position="42"/>
        <end position="72"/>
    </location>
</feature>
<dbReference type="Proteomes" id="UP000606721">
    <property type="component" value="Unassembled WGS sequence"/>
</dbReference>
<evidence type="ECO:0000313" key="2">
    <source>
        <dbReference type="EMBL" id="MBD2276872.1"/>
    </source>
</evidence>
<dbReference type="RefSeq" id="WP_190381983.1">
    <property type="nucleotide sequence ID" value="NZ_JACJQT010000001.1"/>
</dbReference>
<evidence type="ECO:0000313" key="3">
    <source>
        <dbReference type="Proteomes" id="UP000606721"/>
    </source>
</evidence>
<proteinExistence type="predicted"/>
<feature type="compositionally biased region" description="Basic and acidic residues" evidence="1">
    <location>
        <begin position="54"/>
        <end position="72"/>
    </location>
</feature>
<keyword evidence="3" id="KW-1185">Reference proteome</keyword>
<reference evidence="2 3" key="1">
    <citation type="journal article" date="2020" name="ISME J.">
        <title>Comparative genomics reveals insights into cyanobacterial evolution and habitat adaptation.</title>
        <authorList>
            <person name="Chen M.Y."/>
            <person name="Teng W.K."/>
            <person name="Zhao L."/>
            <person name="Hu C.X."/>
            <person name="Zhou Y.K."/>
            <person name="Han B.P."/>
            <person name="Song L.R."/>
            <person name="Shu W.S."/>
        </authorList>
    </citation>
    <scope>NUCLEOTIDE SEQUENCE [LARGE SCALE GENOMIC DNA]</scope>
    <source>
        <strain evidence="2 3">FACHB-1040</strain>
    </source>
</reference>